<dbReference type="InterPro" id="IPR041018">
    <property type="entry name" value="ADPRTs_Tse2"/>
</dbReference>
<protein>
    <recommendedName>
        <fullName evidence="1">Tse2 ADP-ribosyltransferase toxin domain-containing protein</fullName>
    </recommendedName>
</protein>
<evidence type="ECO:0000313" key="3">
    <source>
        <dbReference type="Proteomes" id="UP001213799"/>
    </source>
</evidence>
<evidence type="ECO:0000259" key="1">
    <source>
        <dbReference type="Pfam" id="PF18648"/>
    </source>
</evidence>
<comment type="caution">
    <text evidence="2">The sequence shown here is derived from an EMBL/GenBank/DDBJ whole genome shotgun (WGS) entry which is preliminary data.</text>
</comment>
<dbReference type="Proteomes" id="UP001213799">
    <property type="component" value="Unassembled WGS sequence"/>
</dbReference>
<feature type="domain" description="Tse2 ADP-ribosyltransferase toxin" evidence="1">
    <location>
        <begin position="32"/>
        <end position="111"/>
    </location>
</feature>
<organism evidence="2 3">
    <name type="scientific">Penicillium hordei</name>
    <dbReference type="NCBI Taxonomy" id="40994"/>
    <lineage>
        <taxon>Eukaryota</taxon>
        <taxon>Fungi</taxon>
        <taxon>Dikarya</taxon>
        <taxon>Ascomycota</taxon>
        <taxon>Pezizomycotina</taxon>
        <taxon>Eurotiomycetes</taxon>
        <taxon>Eurotiomycetidae</taxon>
        <taxon>Eurotiales</taxon>
        <taxon>Aspergillaceae</taxon>
        <taxon>Penicillium</taxon>
    </lineage>
</organism>
<gene>
    <name evidence="2" type="ORF">N7537_003850</name>
</gene>
<proteinExistence type="predicted"/>
<accession>A0AAD6EA69</accession>
<dbReference type="AlphaFoldDB" id="A0AAD6EA69"/>
<dbReference type="GeneID" id="81585150"/>
<reference evidence="2" key="2">
    <citation type="submission" date="2023-01" db="EMBL/GenBank/DDBJ databases">
        <authorList>
            <person name="Petersen C."/>
        </authorList>
    </citation>
    <scope>NUCLEOTIDE SEQUENCE</scope>
    <source>
        <strain evidence="2">IBT 12815</strain>
    </source>
</reference>
<evidence type="ECO:0000313" key="2">
    <source>
        <dbReference type="EMBL" id="KAJ5607231.1"/>
    </source>
</evidence>
<reference evidence="2" key="1">
    <citation type="journal article" date="2023" name="IMA Fungus">
        <title>Comparative genomic study of the Penicillium genus elucidates a diverse pangenome and 15 lateral gene transfer events.</title>
        <authorList>
            <person name="Petersen C."/>
            <person name="Sorensen T."/>
            <person name="Nielsen M.R."/>
            <person name="Sondergaard T.E."/>
            <person name="Sorensen J.L."/>
            <person name="Fitzpatrick D.A."/>
            <person name="Frisvad J.C."/>
            <person name="Nielsen K.L."/>
        </authorList>
    </citation>
    <scope>NUCLEOTIDE SEQUENCE</scope>
    <source>
        <strain evidence="2">IBT 12815</strain>
    </source>
</reference>
<keyword evidence="3" id="KW-1185">Reference proteome</keyword>
<dbReference type="EMBL" id="JAQJAE010000002">
    <property type="protein sequence ID" value="KAJ5607231.1"/>
    <property type="molecule type" value="Genomic_DNA"/>
</dbReference>
<dbReference type="Pfam" id="PF18648">
    <property type="entry name" value="ADPRTs_Tse2"/>
    <property type="match status" value="1"/>
</dbReference>
<name>A0AAD6EA69_9EURO</name>
<sequence>MVSKPFPPYFWFFSALAEPLRSFICVISFLCPESKLFDKKLEQDDWEWEDGIEVTSDGLVYPKISLDVSNGALFMPNTHFTQAVTRRSFDNYLNATENGQPAASSLYLSISKVKQAIIACIRAGY</sequence>
<dbReference type="RefSeq" id="XP_056754656.1">
    <property type="nucleotide sequence ID" value="XM_056894908.1"/>
</dbReference>